<dbReference type="SMART" id="SM00044">
    <property type="entry name" value="CYCc"/>
    <property type="match status" value="1"/>
</dbReference>
<evidence type="ECO:0000256" key="1">
    <source>
        <dbReference type="SAM" id="Phobius"/>
    </source>
</evidence>
<keyword evidence="1" id="KW-0472">Membrane</keyword>
<dbReference type="SUPFAM" id="SSF55073">
    <property type="entry name" value="Nucleotide cyclase"/>
    <property type="match status" value="1"/>
</dbReference>
<evidence type="ECO:0000313" key="5">
    <source>
        <dbReference type="Proteomes" id="UP000266389"/>
    </source>
</evidence>
<organism evidence="4 5">
    <name type="scientific">Candidatus Thermochlorobacter aerophilus</name>
    <dbReference type="NCBI Taxonomy" id="1868324"/>
    <lineage>
        <taxon>Bacteria</taxon>
        <taxon>Pseudomonadati</taxon>
        <taxon>Chlorobiota</taxon>
        <taxon>Chlorobiia</taxon>
        <taxon>Chlorobiales</taxon>
        <taxon>Candidatus Thermochlorobacteriaceae</taxon>
        <taxon>Candidatus Thermochlorobacter</taxon>
    </lineage>
</organism>
<dbReference type="Gene3D" id="3.30.70.1230">
    <property type="entry name" value="Nucleotide cyclase"/>
    <property type="match status" value="1"/>
</dbReference>
<dbReference type="SUPFAM" id="SSF158472">
    <property type="entry name" value="HAMP domain-like"/>
    <property type="match status" value="1"/>
</dbReference>
<feature type="domain" description="HAMP" evidence="3">
    <location>
        <begin position="313"/>
        <end position="365"/>
    </location>
</feature>
<keyword evidence="1" id="KW-1133">Transmembrane helix</keyword>
<dbReference type="InterPro" id="IPR003660">
    <property type="entry name" value="HAMP_dom"/>
</dbReference>
<accession>A0A395M2H0</accession>
<dbReference type="PANTHER" id="PTHR43081:SF1">
    <property type="entry name" value="ADENYLATE CYCLASE, TERMINAL-DIFFERENTIATION SPECIFIC"/>
    <property type="match status" value="1"/>
</dbReference>
<proteinExistence type="predicted"/>
<feature type="domain" description="Guanylate cyclase" evidence="2">
    <location>
        <begin position="398"/>
        <end position="522"/>
    </location>
</feature>
<dbReference type="CDD" id="cd07302">
    <property type="entry name" value="CHD"/>
    <property type="match status" value="1"/>
</dbReference>
<dbReference type="GO" id="GO:0016020">
    <property type="term" value="C:membrane"/>
    <property type="evidence" value="ECO:0007669"/>
    <property type="project" value="InterPro"/>
</dbReference>
<dbReference type="GO" id="GO:0009190">
    <property type="term" value="P:cyclic nucleotide biosynthetic process"/>
    <property type="evidence" value="ECO:0007669"/>
    <property type="project" value="InterPro"/>
</dbReference>
<dbReference type="InterPro" id="IPR001054">
    <property type="entry name" value="A/G_cyclase"/>
</dbReference>
<dbReference type="PROSITE" id="PS50125">
    <property type="entry name" value="GUANYLATE_CYCLASE_2"/>
    <property type="match status" value="1"/>
</dbReference>
<dbReference type="InterPro" id="IPR029787">
    <property type="entry name" value="Nucleotide_cyclase"/>
</dbReference>
<evidence type="ECO:0000313" key="4">
    <source>
        <dbReference type="EMBL" id="RFM24114.1"/>
    </source>
</evidence>
<evidence type="ECO:0000259" key="2">
    <source>
        <dbReference type="PROSITE" id="PS50125"/>
    </source>
</evidence>
<name>A0A395M2H0_9BACT</name>
<comment type="caution">
    <text evidence="4">The sequence shown here is derived from an EMBL/GenBank/DDBJ whole genome shotgun (WGS) entry which is preliminary data.</text>
</comment>
<dbReference type="CDD" id="cd06225">
    <property type="entry name" value="HAMP"/>
    <property type="match status" value="1"/>
</dbReference>
<dbReference type="InterPro" id="IPR029151">
    <property type="entry name" value="Sensor-like_sf"/>
</dbReference>
<dbReference type="Proteomes" id="UP000266389">
    <property type="component" value="Unassembled WGS sequence"/>
</dbReference>
<dbReference type="AlphaFoldDB" id="A0A395M2H0"/>
<reference evidence="4 5" key="1">
    <citation type="journal article" date="2011" name="ISME J.">
        <title>Community ecology of hot spring cyanobacterial mats: predominant populations and their functional potential.</title>
        <authorList>
            <person name="Klatt C.G."/>
            <person name="Wood J.M."/>
            <person name="Rusch D.B."/>
            <person name="Bateson M.M."/>
            <person name="Hamamura N."/>
            <person name="Heidelberg J.F."/>
            <person name="Grossman A.R."/>
            <person name="Bhaya D."/>
            <person name="Cohan F.M."/>
            <person name="Kuhl M."/>
            <person name="Bryant D.A."/>
            <person name="Ward D.M."/>
        </authorList>
    </citation>
    <scope>NUCLEOTIDE SEQUENCE [LARGE SCALE GENOMIC DNA]</scope>
    <source>
        <strain evidence="4">OS</strain>
    </source>
</reference>
<feature type="transmembrane region" description="Helical" evidence="1">
    <location>
        <begin position="293"/>
        <end position="312"/>
    </location>
</feature>
<dbReference type="SUPFAM" id="SSF103190">
    <property type="entry name" value="Sensory domain-like"/>
    <property type="match status" value="1"/>
</dbReference>
<dbReference type="SMART" id="SM00304">
    <property type="entry name" value="HAMP"/>
    <property type="match status" value="1"/>
</dbReference>
<dbReference type="Pfam" id="PF00211">
    <property type="entry name" value="Guanylate_cyc"/>
    <property type="match status" value="1"/>
</dbReference>
<dbReference type="GO" id="GO:0004016">
    <property type="term" value="F:adenylate cyclase activity"/>
    <property type="evidence" value="ECO:0007669"/>
    <property type="project" value="UniProtKB-ARBA"/>
</dbReference>
<dbReference type="PANTHER" id="PTHR43081">
    <property type="entry name" value="ADENYLATE CYCLASE, TERMINAL-DIFFERENTIATION SPECIFIC-RELATED"/>
    <property type="match status" value="1"/>
</dbReference>
<dbReference type="Pfam" id="PF00672">
    <property type="entry name" value="HAMP"/>
    <property type="match status" value="1"/>
</dbReference>
<keyword evidence="1" id="KW-0812">Transmembrane</keyword>
<evidence type="ECO:0000259" key="3">
    <source>
        <dbReference type="PROSITE" id="PS50885"/>
    </source>
</evidence>
<sequence>MQFNIQTKLFLLLFGLTASVLFGVLLVINQTLSETILKKIVADFRQAQNVLQREQRLRYERLIDLATLIGENPTFKANVELESTSDSISALRHATVLQSVREFAALAPVDLFIVTDRRARLLARLDKPDQYGDDFGTQQSIVNALSGNLPEDSTAQLWDLDGALYQIASAPIVLNQTNIIGALTLGQRLTDAEAQAFKGFSNIDITFLKGTVPIATTLDSAKRQALHAKAEQIAEHIKTVEQQRSSEPFEMELGEEEVFAFLAPLGEGESAYYLATVPKSQELKILENIRQSLLVVAGVSVLLTLVLAVALGRLFSRPVLALVDAMSKVRQGDLSVSVVPASNDEIGQLAQAFNSMIVGLRERFQLARYVGSHTLEMIKRAAGGAMEVSLGGSRQELAVLFSDLRGFTAYSESQPPEAVIEMLNRYLGFQAELVTKHGGSVDKFVGDEMVALFSGKDALRRAVECAIDIQRVAQDVQRKDHAPIGIGIGINYGVMVLGNMGAQDRMDYTVIGSSVNLCARLCAAAKAGQILIRHDLLQSLSNHAQFKSGQIQPMQFKGFSKPLEIAEVLYD</sequence>
<dbReference type="InterPro" id="IPR050697">
    <property type="entry name" value="Adenylyl/Guanylyl_Cyclase_3/4"/>
</dbReference>
<dbReference type="Gene3D" id="6.10.340.10">
    <property type="match status" value="1"/>
</dbReference>
<dbReference type="PROSITE" id="PS50885">
    <property type="entry name" value="HAMP"/>
    <property type="match status" value="1"/>
</dbReference>
<dbReference type="Gene3D" id="3.30.450.20">
    <property type="entry name" value="PAS domain"/>
    <property type="match status" value="1"/>
</dbReference>
<dbReference type="GO" id="GO:0035556">
    <property type="term" value="P:intracellular signal transduction"/>
    <property type="evidence" value="ECO:0007669"/>
    <property type="project" value="InterPro"/>
</dbReference>
<gene>
    <name evidence="4" type="ORF">D0433_07420</name>
</gene>
<protein>
    <submittedName>
        <fullName evidence="4">HAMP domain-containing protein</fullName>
    </submittedName>
</protein>
<dbReference type="EMBL" id="PHFL01000046">
    <property type="protein sequence ID" value="RFM24114.1"/>
    <property type="molecule type" value="Genomic_DNA"/>
</dbReference>